<sequence length="68" mass="7524">MRTRVALRALSALRVAAPRNPYSTIKPPQVPLSYDLHEPANPSSKAPGAIIFMHGLFGSKKNNRSIRR</sequence>
<dbReference type="Proteomes" id="UP000701801">
    <property type="component" value="Unassembled WGS sequence"/>
</dbReference>
<name>A0A9N9LRR7_9HELO</name>
<proteinExistence type="predicted"/>
<organism evidence="1 2">
    <name type="scientific">Hymenoscyphus albidus</name>
    <dbReference type="NCBI Taxonomy" id="595503"/>
    <lineage>
        <taxon>Eukaryota</taxon>
        <taxon>Fungi</taxon>
        <taxon>Dikarya</taxon>
        <taxon>Ascomycota</taxon>
        <taxon>Pezizomycotina</taxon>
        <taxon>Leotiomycetes</taxon>
        <taxon>Helotiales</taxon>
        <taxon>Helotiaceae</taxon>
        <taxon>Hymenoscyphus</taxon>
    </lineage>
</organism>
<protein>
    <submittedName>
        <fullName evidence="1">Uncharacterized protein</fullName>
    </submittedName>
</protein>
<evidence type="ECO:0000313" key="2">
    <source>
        <dbReference type="Proteomes" id="UP000701801"/>
    </source>
</evidence>
<evidence type="ECO:0000313" key="1">
    <source>
        <dbReference type="EMBL" id="CAG8977392.1"/>
    </source>
</evidence>
<gene>
    <name evidence="1" type="ORF">HYALB_00007022</name>
</gene>
<reference evidence="1" key="1">
    <citation type="submission" date="2021-07" db="EMBL/GenBank/DDBJ databases">
        <authorList>
            <person name="Durling M."/>
        </authorList>
    </citation>
    <scope>NUCLEOTIDE SEQUENCE</scope>
</reference>
<dbReference type="EMBL" id="CAJVRM010000217">
    <property type="protein sequence ID" value="CAG8977392.1"/>
    <property type="molecule type" value="Genomic_DNA"/>
</dbReference>
<accession>A0A9N9LRR7</accession>
<dbReference type="OrthoDB" id="8119704at2759"/>
<keyword evidence="2" id="KW-1185">Reference proteome</keyword>
<dbReference type="AlphaFoldDB" id="A0A9N9LRR7"/>
<comment type="caution">
    <text evidence="1">The sequence shown here is derived from an EMBL/GenBank/DDBJ whole genome shotgun (WGS) entry which is preliminary data.</text>
</comment>